<dbReference type="PRINTS" id="PR00377">
    <property type="entry name" value="IMPHPHTASES"/>
</dbReference>
<organism evidence="2 3">
    <name type="scientific">Actinoplanes derwentensis</name>
    <dbReference type="NCBI Taxonomy" id="113562"/>
    <lineage>
        <taxon>Bacteria</taxon>
        <taxon>Bacillati</taxon>
        <taxon>Actinomycetota</taxon>
        <taxon>Actinomycetes</taxon>
        <taxon>Micromonosporales</taxon>
        <taxon>Micromonosporaceae</taxon>
        <taxon>Actinoplanes</taxon>
    </lineage>
</organism>
<dbReference type="AlphaFoldDB" id="A0A1H1Q803"/>
<reference evidence="2 3" key="1">
    <citation type="submission" date="2016-10" db="EMBL/GenBank/DDBJ databases">
        <authorList>
            <person name="de Groot N.N."/>
        </authorList>
    </citation>
    <scope>NUCLEOTIDE SEQUENCE [LARGE SCALE GENOMIC DNA]</scope>
    <source>
        <strain evidence="2 3">DSM 43941</strain>
    </source>
</reference>
<feature type="binding site" evidence="1">
    <location>
        <position position="70"/>
    </location>
    <ligand>
        <name>Mg(2+)</name>
        <dbReference type="ChEBI" id="CHEBI:18420"/>
        <label>1</label>
        <note>catalytic</note>
    </ligand>
</feature>
<evidence type="ECO:0000256" key="1">
    <source>
        <dbReference type="PIRSR" id="PIRSR600760-2"/>
    </source>
</evidence>
<dbReference type="OrthoDB" id="9772456at2"/>
<dbReference type="GO" id="GO:0046872">
    <property type="term" value="F:metal ion binding"/>
    <property type="evidence" value="ECO:0007669"/>
    <property type="project" value="UniProtKB-KW"/>
</dbReference>
<evidence type="ECO:0000313" key="2">
    <source>
        <dbReference type="EMBL" id="SDS19622.1"/>
    </source>
</evidence>
<dbReference type="GO" id="GO:0007165">
    <property type="term" value="P:signal transduction"/>
    <property type="evidence" value="ECO:0007669"/>
    <property type="project" value="TreeGrafter"/>
</dbReference>
<feature type="binding site" evidence="1">
    <location>
        <position position="214"/>
    </location>
    <ligand>
        <name>Mg(2+)</name>
        <dbReference type="ChEBI" id="CHEBI:18420"/>
        <label>1</label>
        <note>catalytic</note>
    </ligand>
</feature>
<name>A0A1H1Q803_9ACTN</name>
<protein>
    <submittedName>
        <fullName evidence="2">Histidinol-phosphatase</fullName>
    </submittedName>
</protein>
<feature type="binding site" evidence="1">
    <location>
        <position position="86"/>
    </location>
    <ligand>
        <name>Mg(2+)</name>
        <dbReference type="ChEBI" id="CHEBI:18420"/>
        <label>1</label>
        <note>catalytic</note>
    </ligand>
</feature>
<dbReference type="Gene3D" id="3.40.190.80">
    <property type="match status" value="1"/>
</dbReference>
<proteinExistence type="predicted"/>
<dbReference type="Gene3D" id="3.30.540.10">
    <property type="entry name" value="Fructose-1,6-Bisphosphatase, subunit A, domain 1"/>
    <property type="match status" value="1"/>
</dbReference>
<dbReference type="InterPro" id="IPR000760">
    <property type="entry name" value="Inositol_monophosphatase-like"/>
</dbReference>
<dbReference type="PANTHER" id="PTHR20854:SF4">
    <property type="entry name" value="INOSITOL-1-MONOPHOSPHATASE-RELATED"/>
    <property type="match status" value="1"/>
</dbReference>
<comment type="cofactor">
    <cofactor evidence="1">
        <name>Mg(2+)</name>
        <dbReference type="ChEBI" id="CHEBI:18420"/>
    </cofactor>
</comment>
<dbReference type="PANTHER" id="PTHR20854">
    <property type="entry name" value="INOSITOL MONOPHOSPHATASE"/>
    <property type="match status" value="1"/>
</dbReference>
<gene>
    <name evidence="2" type="ORF">SAMN04489716_0232</name>
</gene>
<sequence length="260" mass="27515">MGNVADDLNLALEAALAGSAVALRHFAALAELPRELKKDGSVVTAADRAVEDRIREVLTEARPGDAILGEEHGETLGTEGRRWIIDPIDGTHLFVEGDDRWLVLIALEDHGEITVGVAAVPAQGRIWWAVRGGGAFEAVVRGTEIVDEQRIHVADGPTPALADTRLGVVPHWGREPFTALFEAADEREWPLQPALLVARGDLDLSLQTGGQIWDFAATSLIVTEAGGYYRGLDGRTVPGPGAALSGRDADVVAAAFGALA</sequence>
<dbReference type="Proteomes" id="UP000198688">
    <property type="component" value="Chromosome I"/>
</dbReference>
<dbReference type="GO" id="GO:0006020">
    <property type="term" value="P:inositol metabolic process"/>
    <property type="evidence" value="ECO:0007669"/>
    <property type="project" value="TreeGrafter"/>
</dbReference>
<accession>A0A1H1Q803</accession>
<dbReference type="SUPFAM" id="SSF56655">
    <property type="entry name" value="Carbohydrate phosphatase"/>
    <property type="match status" value="1"/>
</dbReference>
<evidence type="ECO:0000313" key="3">
    <source>
        <dbReference type="Proteomes" id="UP000198688"/>
    </source>
</evidence>
<feature type="binding site" evidence="1">
    <location>
        <position position="88"/>
    </location>
    <ligand>
        <name>Mg(2+)</name>
        <dbReference type="ChEBI" id="CHEBI:18420"/>
        <label>1</label>
        <note>catalytic</note>
    </ligand>
</feature>
<dbReference type="EMBL" id="LT629758">
    <property type="protein sequence ID" value="SDS19622.1"/>
    <property type="molecule type" value="Genomic_DNA"/>
</dbReference>
<feature type="binding site" evidence="1">
    <location>
        <position position="89"/>
    </location>
    <ligand>
        <name>Mg(2+)</name>
        <dbReference type="ChEBI" id="CHEBI:18420"/>
        <label>1</label>
        <note>catalytic</note>
    </ligand>
</feature>
<dbReference type="GO" id="GO:0008934">
    <property type="term" value="F:inositol monophosphate 1-phosphatase activity"/>
    <property type="evidence" value="ECO:0007669"/>
    <property type="project" value="TreeGrafter"/>
</dbReference>
<dbReference type="Pfam" id="PF00459">
    <property type="entry name" value="Inositol_P"/>
    <property type="match status" value="1"/>
</dbReference>
<dbReference type="STRING" id="113562.SAMN04489716_0232"/>
<keyword evidence="1" id="KW-0460">Magnesium</keyword>
<keyword evidence="1" id="KW-0479">Metal-binding</keyword>
<keyword evidence="3" id="KW-1185">Reference proteome</keyword>